<sequence length="108" mass="11583">MTSHISPAAAAFTASTTDPFAATQDFASIDPVFASLSDRLVRHLFDTGLRLDAQRRDGTDSATTAVLDSLDTLIRDTSLAMLDLARQTLAAEHSPRSSAYRPVSYLPA</sequence>
<dbReference type="AlphaFoldDB" id="A0A7W9PJM0"/>
<dbReference type="RefSeq" id="WP_040754154.1">
    <property type="nucleotide sequence ID" value="NZ_JACHIT010000002.1"/>
</dbReference>
<evidence type="ECO:0000313" key="3">
    <source>
        <dbReference type="Proteomes" id="UP000540412"/>
    </source>
</evidence>
<evidence type="ECO:0000313" key="2">
    <source>
        <dbReference type="EMBL" id="MBB5916688.1"/>
    </source>
</evidence>
<evidence type="ECO:0000256" key="1">
    <source>
        <dbReference type="SAM" id="MobiDB-lite"/>
    </source>
</evidence>
<dbReference type="EMBL" id="JACHIT010000002">
    <property type="protein sequence ID" value="MBB5916688.1"/>
    <property type="molecule type" value="Genomic_DNA"/>
</dbReference>
<reference evidence="2 3" key="1">
    <citation type="submission" date="2020-08" db="EMBL/GenBank/DDBJ databases">
        <title>Sequencing the genomes of 1000 actinobacteria strains.</title>
        <authorList>
            <person name="Klenk H.-P."/>
        </authorList>
    </citation>
    <scope>NUCLEOTIDE SEQUENCE [LARGE SCALE GENOMIC DNA]</scope>
    <source>
        <strain evidence="2 3">DSM 43582</strain>
    </source>
</reference>
<dbReference type="InterPro" id="IPR018253">
    <property type="entry name" value="DnaJ_domain_CS"/>
</dbReference>
<feature type="region of interest" description="Disordered" evidence="1">
    <location>
        <begin position="89"/>
        <end position="108"/>
    </location>
</feature>
<gene>
    <name evidence="2" type="ORF">BJY24_005600</name>
</gene>
<accession>A0A7W9PJM0</accession>
<dbReference type="Proteomes" id="UP000540412">
    <property type="component" value="Unassembled WGS sequence"/>
</dbReference>
<proteinExistence type="predicted"/>
<keyword evidence="3" id="KW-1185">Reference proteome</keyword>
<comment type="caution">
    <text evidence="2">The sequence shown here is derived from an EMBL/GenBank/DDBJ whole genome shotgun (WGS) entry which is preliminary data.</text>
</comment>
<protein>
    <submittedName>
        <fullName evidence="2">Uncharacterized protein</fullName>
    </submittedName>
</protein>
<name>A0A7W9PJM0_9NOCA</name>
<dbReference type="PROSITE" id="PS00636">
    <property type="entry name" value="DNAJ_1"/>
    <property type="match status" value="1"/>
</dbReference>
<organism evidence="2 3">
    <name type="scientific">Nocardia transvalensis</name>
    <dbReference type="NCBI Taxonomy" id="37333"/>
    <lineage>
        <taxon>Bacteria</taxon>
        <taxon>Bacillati</taxon>
        <taxon>Actinomycetota</taxon>
        <taxon>Actinomycetes</taxon>
        <taxon>Mycobacteriales</taxon>
        <taxon>Nocardiaceae</taxon>
        <taxon>Nocardia</taxon>
    </lineage>
</organism>